<dbReference type="RefSeq" id="WP_173770206.1">
    <property type="nucleotide sequence ID" value="NZ_JAAITS010000055.1"/>
</dbReference>
<feature type="transmembrane region" description="Helical" evidence="7">
    <location>
        <begin position="141"/>
        <end position="158"/>
    </location>
</feature>
<gene>
    <name evidence="9" type="ORF">G5B17_16435</name>
</gene>
<evidence type="ECO:0000256" key="7">
    <source>
        <dbReference type="SAM" id="Phobius"/>
    </source>
</evidence>
<name>A0ABX2H9S7_9FIRM</name>
<evidence type="ECO:0000313" key="10">
    <source>
        <dbReference type="Proteomes" id="UP001644719"/>
    </source>
</evidence>
<dbReference type="EMBL" id="JAAITS010000055">
    <property type="protein sequence ID" value="NSG86956.1"/>
    <property type="molecule type" value="Genomic_DNA"/>
</dbReference>
<dbReference type="PANTHER" id="PTHR34390">
    <property type="entry name" value="UPF0442 PROTEIN YJJB-RELATED"/>
    <property type="match status" value="1"/>
</dbReference>
<evidence type="ECO:0000256" key="5">
    <source>
        <dbReference type="ARBA" id="ARBA00023136"/>
    </source>
</evidence>
<feature type="transmembrane region" description="Helical" evidence="7">
    <location>
        <begin position="170"/>
        <end position="189"/>
    </location>
</feature>
<comment type="similarity">
    <text evidence="6">Belongs to the ThrE exporter (TC 2.A.79) family.</text>
</comment>
<dbReference type="PANTHER" id="PTHR34390:SF2">
    <property type="entry name" value="SUCCINATE TRANSPORTER SUBUNIT YJJP-RELATED"/>
    <property type="match status" value="1"/>
</dbReference>
<comment type="caution">
    <text evidence="9">The sequence shown here is derived from an EMBL/GenBank/DDBJ whole genome shotgun (WGS) entry which is preliminary data.</text>
</comment>
<evidence type="ECO:0000256" key="4">
    <source>
        <dbReference type="ARBA" id="ARBA00022989"/>
    </source>
</evidence>
<comment type="subcellular location">
    <subcellularLocation>
        <location evidence="1">Cell membrane</location>
        <topology evidence="1">Multi-pass membrane protein</topology>
    </subcellularLocation>
</comment>
<protein>
    <submittedName>
        <fullName evidence="9">Threonine/serine exporter family protein</fullName>
    </submittedName>
</protein>
<keyword evidence="3 7" id="KW-0812">Transmembrane</keyword>
<evidence type="ECO:0000256" key="1">
    <source>
        <dbReference type="ARBA" id="ARBA00004651"/>
    </source>
</evidence>
<evidence type="ECO:0000259" key="8">
    <source>
        <dbReference type="Pfam" id="PF06738"/>
    </source>
</evidence>
<feature type="domain" description="Threonine/serine exporter-like N-terminal" evidence="8">
    <location>
        <begin position="10"/>
        <end position="247"/>
    </location>
</feature>
<feature type="transmembrane region" description="Helical" evidence="7">
    <location>
        <begin position="195"/>
        <end position="213"/>
    </location>
</feature>
<keyword evidence="4 7" id="KW-1133">Transmembrane helix</keyword>
<sequence>MQTSKDYLHVFLDMGDALLNSGAEIFRVEDTLNRMGYACGATHMNVFVITSSIVITMEFPGDGARTQTRRIHECGGNDFTKLEQLNDLSRRFCSHPVSAAELRNEFEKINANRPKPLWKLLGSVLAASSFALFYGGTIPDAITAGVAAILIWSLQKYLRPVCMNEVTFQFAASFLTGCAICGFTLLCPFLHMDKIMIGDIMLLIPGLMSTNAIRDVLIGDTLSGIIRLIAALLLAAALALGFMGAIILFGRFGL</sequence>
<reference evidence="9 10" key="1">
    <citation type="journal article" date="2020" name="Cell Host Microbe">
        <title>Functional and Genomic Variation between Human-Derived Isolates of Lachnospiraceae Reveals Inter- and Intra-Species Diversity.</title>
        <authorList>
            <person name="Sorbara M.T."/>
            <person name="Littmann E.R."/>
            <person name="Fontana E."/>
            <person name="Moody T.U."/>
            <person name="Kohout C.E."/>
            <person name="Gjonbalaj M."/>
            <person name="Eaton V."/>
            <person name="Seok R."/>
            <person name="Leiner I.M."/>
            <person name="Pamer E.G."/>
        </authorList>
    </citation>
    <scope>NUCLEOTIDE SEQUENCE [LARGE SCALE GENOMIC DNA]</scope>
    <source>
        <strain evidence="9 10">MSK.17.74</strain>
    </source>
</reference>
<accession>A0ABX2H9S7</accession>
<dbReference type="InterPro" id="IPR010619">
    <property type="entry name" value="ThrE-like_N"/>
</dbReference>
<keyword evidence="2" id="KW-1003">Cell membrane</keyword>
<dbReference type="Pfam" id="PF06738">
    <property type="entry name" value="ThrE"/>
    <property type="match status" value="1"/>
</dbReference>
<dbReference type="InterPro" id="IPR050539">
    <property type="entry name" value="ThrE_Dicarb/AminoAcid_Exp"/>
</dbReference>
<evidence type="ECO:0000256" key="3">
    <source>
        <dbReference type="ARBA" id="ARBA00022692"/>
    </source>
</evidence>
<evidence type="ECO:0000313" key="9">
    <source>
        <dbReference type="EMBL" id="NSG86956.1"/>
    </source>
</evidence>
<organism evidence="9 10">
    <name type="scientific">Blautia faecis</name>
    <dbReference type="NCBI Taxonomy" id="871665"/>
    <lineage>
        <taxon>Bacteria</taxon>
        <taxon>Bacillati</taxon>
        <taxon>Bacillota</taxon>
        <taxon>Clostridia</taxon>
        <taxon>Lachnospirales</taxon>
        <taxon>Lachnospiraceae</taxon>
        <taxon>Blautia</taxon>
    </lineage>
</organism>
<evidence type="ECO:0000256" key="6">
    <source>
        <dbReference type="ARBA" id="ARBA00034125"/>
    </source>
</evidence>
<proteinExistence type="inferred from homology"/>
<keyword evidence="10" id="KW-1185">Reference proteome</keyword>
<evidence type="ECO:0000256" key="2">
    <source>
        <dbReference type="ARBA" id="ARBA00022475"/>
    </source>
</evidence>
<keyword evidence="5 7" id="KW-0472">Membrane</keyword>
<feature type="transmembrane region" description="Helical" evidence="7">
    <location>
        <begin position="225"/>
        <end position="249"/>
    </location>
</feature>
<dbReference type="Proteomes" id="UP001644719">
    <property type="component" value="Unassembled WGS sequence"/>
</dbReference>
<dbReference type="GeneID" id="69513569"/>